<keyword evidence="2" id="KW-0436">Ligase</keyword>
<protein>
    <recommendedName>
        <fullName evidence="5">Medium-chain acyl-CoA ligase ACSF2, mitochondrial</fullName>
        <ecNumber evidence="4">6.2.1.2</ecNumber>
    </recommendedName>
</protein>
<organism evidence="10 11">
    <name type="scientific">Ceratosolen solmsi marchali</name>
    <dbReference type="NCBI Taxonomy" id="326594"/>
    <lineage>
        <taxon>Eukaryota</taxon>
        <taxon>Metazoa</taxon>
        <taxon>Ecdysozoa</taxon>
        <taxon>Arthropoda</taxon>
        <taxon>Hexapoda</taxon>
        <taxon>Insecta</taxon>
        <taxon>Pterygota</taxon>
        <taxon>Neoptera</taxon>
        <taxon>Endopterygota</taxon>
        <taxon>Hymenoptera</taxon>
        <taxon>Apocrita</taxon>
        <taxon>Proctotrupomorpha</taxon>
        <taxon>Chalcidoidea</taxon>
        <taxon>Agaonidae</taxon>
        <taxon>Agaoninae</taxon>
        <taxon>Ceratosolen</taxon>
    </lineage>
</organism>
<dbReference type="Gene3D" id="2.30.38.10">
    <property type="entry name" value="Luciferase, Domain 3"/>
    <property type="match status" value="1"/>
</dbReference>
<dbReference type="SUPFAM" id="SSF56801">
    <property type="entry name" value="Acetyl-CoA synthetase-like"/>
    <property type="match status" value="1"/>
</dbReference>
<dbReference type="EC" id="6.2.1.2" evidence="4"/>
<evidence type="ECO:0000313" key="10">
    <source>
        <dbReference type="Proteomes" id="UP000695007"/>
    </source>
</evidence>
<reference evidence="11" key="1">
    <citation type="submission" date="2025-08" db="UniProtKB">
        <authorList>
            <consortium name="RefSeq"/>
        </authorList>
    </citation>
    <scope>IDENTIFICATION</scope>
</reference>
<name>A0AAJ6YLJ6_9HYME</name>
<dbReference type="InterPro" id="IPR025110">
    <property type="entry name" value="AMP-bd_C"/>
</dbReference>
<dbReference type="Proteomes" id="UP000695007">
    <property type="component" value="Unplaced"/>
</dbReference>
<gene>
    <name evidence="11" type="primary">LOC105364123</name>
</gene>
<evidence type="ECO:0000256" key="1">
    <source>
        <dbReference type="ARBA" id="ARBA00006432"/>
    </source>
</evidence>
<accession>A0AAJ6YLJ6</accession>
<dbReference type="PANTHER" id="PTHR43201:SF5">
    <property type="entry name" value="MEDIUM-CHAIN ACYL-COA LIGASE ACSF2, MITOCHONDRIAL"/>
    <property type="match status" value="1"/>
</dbReference>
<dbReference type="Gene3D" id="3.40.50.980">
    <property type="match status" value="2"/>
</dbReference>
<proteinExistence type="inferred from homology"/>
<dbReference type="InterPro" id="IPR000873">
    <property type="entry name" value="AMP-dep_synth/lig_dom"/>
</dbReference>
<dbReference type="InterPro" id="IPR045851">
    <property type="entry name" value="AMP-bd_C_sf"/>
</dbReference>
<dbReference type="FunFam" id="3.30.300.30:FF:000008">
    <property type="entry name" value="2,3-dihydroxybenzoate-AMP ligase"/>
    <property type="match status" value="1"/>
</dbReference>
<dbReference type="GeneID" id="105364123"/>
<evidence type="ECO:0000256" key="6">
    <source>
        <dbReference type="ARBA" id="ARBA00047319"/>
    </source>
</evidence>
<comment type="function">
    <text evidence="3">Acyl-CoA synthases catalyze the initial reaction in fatty acid metabolism, by forming a thioester with CoA. Has some preference toward medium-chain substrates. Plays a role in adipocyte differentiation.</text>
</comment>
<feature type="domain" description="AMP-binding enzyme C-terminal" evidence="9">
    <location>
        <begin position="493"/>
        <end position="568"/>
    </location>
</feature>
<feature type="domain" description="AMP-dependent synthetase/ligase" evidence="8">
    <location>
        <begin position="66"/>
        <end position="442"/>
    </location>
</feature>
<dbReference type="PANTHER" id="PTHR43201">
    <property type="entry name" value="ACYL-COA SYNTHETASE"/>
    <property type="match status" value="1"/>
</dbReference>
<dbReference type="Pfam" id="PF13193">
    <property type="entry name" value="AMP-binding_C"/>
    <property type="match status" value="1"/>
</dbReference>
<dbReference type="CTD" id="80221"/>
<evidence type="ECO:0000256" key="3">
    <source>
        <dbReference type="ARBA" id="ARBA00037247"/>
    </source>
</evidence>
<evidence type="ECO:0000313" key="11">
    <source>
        <dbReference type="RefSeq" id="XP_011500289.1"/>
    </source>
</evidence>
<dbReference type="GO" id="GO:0006631">
    <property type="term" value="P:fatty acid metabolic process"/>
    <property type="evidence" value="ECO:0007669"/>
    <property type="project" value="TreeGrafter"/>
</dbReference>
<evidence type="ECO:0000259" key="8">
    <source>
        <dbReference type="Pfam" id="PF00501"/>
    </source>
</evidence>
<evidence type="ECO:0000256" key="5">
    <source>
        <dbReference type="ARBA" id="ARBA00039638"/>
    </source>
</evidence>
<comment type="catalytic activity">
    <reaction evidence="7">
        <text>a medium-chain fatty acid + ATP + CoA = a medium-chain fatty acyl-CoA + AMP + diphosphate</text>
        <dbReference type="Rhea" id="RHEA:48340"/>
        <dbReference type="ChEBI" id="CHEBI:30616"/>
        <dbReference type="ChEBI" id="CHEBI:33019"/>
        <dbReference type="ChEBI" id="CHEBI:57287"/>
        <dbReference type="ChEBI" id="CHEBI:59558"/>
        <dbReference type="ChEBI" id="CHEBI:90546"/>
        <dbReference type="ChEBI" id="CHEBI:456215"/>
        <dbReference type="EC" id="6.2.1.2"/>
    </reaction>
</comment>
<comment type="similarity">
    <text evidence="1">Belongs to the ATP-dependent AMP-binding enzyme family.</text>
</comment>
<dbReference type="PROSITE" id="PS00455">
    <property type="entry name" value="AMP_BINDING"/>
    <property type="match status" value="1"/>
</dbReference>
<dbReference type="GO" id="GO:0031956">
    <property type="term" value="F:medium-chain fatty acid-CoA ligase activity"/>
    <property type="evidence" value="ECO:0007669"/>
    <property type="project" value="UniProtKB-EC"/>
</dbReference>
<comment type="catalytic activity">
    <reaction evidence="6">
        <text>octanoate + ATP + CoA = octanoyl-CoA + AMP + diphosphate</text>
        <dbReference type="Rhea" id="RHEA:33631"/>
        <dbReference type="ChEBI" id="CHEBI:25646"/>
        <dbReference type="ChEBI" id="CHEBI:30616"/>
        <dbReference type="ChEBI" id="CHEBI:33019"/>
        <dbReference type="ChEBI" id="CHEBI:57287"/>
        <dbReference type="ChEBI" id="CHEBI:57386"/>
        <dbReference type="ChEBI" id="CHEBI:456215"/>
    </reaction>
</comment>
<dbReference type="Gene3D" id="3.30.300.30">
    <property type="match status" value="1"/>
</dbReference>
<dbReference type="Pfam" id="PF00501">
    <property type="entry name" value="AMP-binding"/>
    <property type="match status" value="1"/>
</dbReference>
<evidence type="ECO:0000256" key="2">
    <source>
        <dbReference type="ARBA" id="ARBA00022598"/>
    </source>
</evidence>
<dbReference type="AlphaFoldDB" id="A0AAJ6YLJ6"/>
<keyword evidence="10" id="KW-1185">Reference proteome</keyword>
<dbReference type="RefSeq" id="XP_011500289.1">
    <property type="nucleotide sequence ID" value="XM_011501987.1"/>
</dbReference>
<evidence type="ECO:0000259" key="9">
    <source>
        <dbReference type="Pfam" id="PF13193"/>
    </source>
</evidence>
<dbReference type="InterPro" id="IPR020845">
    <property type="entry name" value="AMP-binding_CS"/>
</dbReference>
<evidence type="ECO:0000256" key="7">
    <source>
        <dbReference type="ARBA" id="ARBA00048277"/>
    </source>
</evidence>
<evidence type="ECO:0000256" key="4">
    <source>
        <dbReference type="ARBA" id="ARBA00039009"/>
    </source>
</evidence>
<sequence length="590" mass="66681">MSKMRQSPLNVSRKLCLDISTFLLQDCRYASSTVQNIFEQRSVAELAYIQQPGQMPLENMTVGCLLERAAEQWPNRDFVISLHQNVRLSFSEVLMRADRLAAGLIKIGLRRGDHIGIWSPNYYQWILSYMAGARAGLVIAGINPMFYESEFQFCVEKIGMKAIFAPASHRNKKYADIMLTVKKHCPFLEHIITFDDDHVTGTRRLRDIEELANKREIEAIKKEQSAISMNSGVNIQFTSGTTGKSKAVVLSHRSLVNNAKQVSLRIDLNNRKICLNVPLFHAFGMVSGVTAPMHTGSIIVLENFTFNPMTSVNTIIQEKCDVAYATPTMWINMIDVQNKLGLKIASLYNGLIGGAPVSPNLYKRIRKYLHLDKIQSIYGLTEATGIICQSYENEPTELTDTTVGHVSDHLEVKVVDKNDNIVPFGSSGELCVRGYSTMIGYWNDEENTNKVLSEDKWLKTGDQFILYKNGYGCVIGRIKDMIIRGGENIFPVEIESFYESHPAICEVQVIGVYDEIYGEEICAFIRLRAGAKLTNEDIINYATGKIAHFKIPRYIQFRNDFPKTASGKVQKFKLKEEVEKQKLVPKKPEN</sequence>
<dbReference type="KEGG" id="csol:105364123"/>